<sequence length="365" mass="40257">MHETDCTQDSTGLLQRKCMWKKVKGKYDASPAHIAPSKSSTSSGNDTKEEKDFLCSSCACKFSCQQALAGHRNIHRGEWESLLDIPDHGKADQCCELPNKTQTCLVSNPITALKWQSSSRNTTSMQRDASSTIHKPLLCKPKNTLTFTCVHQSPLVKPTNTLKGPHLYHLATSTNTLKGPLPWHSLASPINILKGPSPRCHLANPKESSTPNPLANRPTNTFKGSPVFRPPNLLTNTFLRPSLIAPQRPFFGSRKTPHMPSIQDPNHPLDNCAKPHGKLALGVRYESMIHKPCRCRRVGPSDMLLRTSSLSFGTKQMMRGNIRSEGGFSSKTHDLISSSFQPRGGKGIEANDHNGDQEVDLDLKL</sequence>
<evidence type="ECO:0000313" key="2">
    <source>
        <dbReference type="Proteomes" id="UP001056120"/>
    </source>
</evidence>
<evidence type="ECO:0000313" key="1">
    <source>
        <dbReference type="EMBL" id="KAI3713556.1"/>
    </source>
</evidence>
<comment type="caution">
    <text evidence="1">The sequence shown here is derived from an EMBL/GenBank/DDBJ whole genome shotgun (WGS) entry which is preliminary data.</text>
</comment>
<proteinExistence type="predicted"/>
<organism evidence="1 2">
    <name type="scientific">Smallanthus sonchifolius</name>
    <dbReference type="NCBI Taxonomy" id="185202"/>
    <lineage>
        <taxon>Eukaryota</taxon>
        <taxon>Viridiplantae</taxon>
        <taxon>Streptophyta</taxon>
        <taxon>Embryophyta</taxon>
        <taxon>Tracheophyta</taxon>
        <taxon>Spermatophyta</taxon>
        <taxon>Magnoliopsida</taxon>
        <taxon>eudicotyledons</taxon>
        <taxon>Gunneridae</taxon>
        <taxon>Pentapetalae</taxon>
        <taxon>asterids</taxon>
        <taxon>campanulids</taxon>
        <taxon>Asterales</taxon>
        <taxon>Asteraceae</taxon>
        <taxon>Asteroideae</taxon>
        <taxon>Heliantheae alliance</taxon>
        <taxon>Millerieae</taxon>
        <taxon>Smallanthus</taxon>
    </lineage>
</organism>
<keyword evidence="2" id="KW-1185">Reference proteome</keyword>
<reference evidence="2" key="1">
    <citation type="journal article" date="2022" name="Mol. Ecol. Resour.">
        <title>The genomes of chicory, endive, great burdock and yacon provide insights into Asteraceae palaeo-polyploidization history and plant inulin production.</title>
        <authorList>
            <person name="Fan W."/>
            <person name="Wang S."/>
            <person name="Wang H."/>
            <person name="Wang A."/>
            <person name="Jiang F."/>
            <person name="Liu H."/>
            <person name="Zhao H."/>
            <person name="Xu D."/>
            <person name="Zhang Y."/>
        </authorList>
    </citation>
    <scope>NUCLEOTIDE SEQUENCE [LARGE SCALE GENOMIC DNA]</scope>
    <source>
        <strain evidence="2">cv. Yunnan</strain>
    </source>
</reference>
<dbReference type="EMBL" id="CM042041">
    <property type="protein sequence ID" value="KAI3713556.1"/>
    <property type="molecule type" value="Genomic_DNA"/>
</dbReference>
<protein>
    <submittedName>
        <fullName evidence="1">Uncharacterized protein</fullName>
    </submittedName>
</protein>
<dbReference type="Proteomes" id="UP001056120">
    <property type="component" value="Linkage Group LG24"/>
</dbReference>
<accession>A0ACB9AUE3</accession>
<gene>
    <name evidence="1" type="ORF">L1987_72135</name>
</gene>
<name>A0ACB9AUE3_9ASTR</name>
<reference evidence="1 2" key="2">
    <citation type="journal article" date="2022" name="Mol. Ecol. Resour.">
        <title>The genomes of chicory, endive, great burdock and yacon provide insights into Asteraceae paleo-polyploidization history and plant inulin production.</title>
        <authorList>
            <person name="Fan W."/>
            <person name="Wang S."/>
            <person name="Wang H."/>
            <person name="Wang A."/>
            <person name="Jiang F."/>
            <person name="Liu H."/>
            <person name="Zhao H."/>
            <person name="Xu D."/>
            <person name="Zhang Y."/>
        </authorList>
    </citation>
    <scope>NUCLEOTIDE SEQUENCE [LARGE SCALE GENOMIC DNA]</scope>
    <source>
        <strain evidence="2">cv. Yunnan</strain>
        <tissue evidence="1">Leaves</tissue>
    </source>
</reference>